<protein>
    <recommendedName>
        <fullName evidence="4">DUF4050 domain-containing protein</fullName>
    </recommendedName>
</protein>
<proteinExistence type="predicted"/>
<feature type="compositionally biased region" description="Basic and acidic residues" evidence="1">
    <location>
        <begin position="13"/>
        <end position="24"/>
    </location>
</feature>
<dbReference type="EMBL" id="JAMWBK010000006">
    <property type="protein sequence ID" value="KAJ8904096.1"/>
    <property type="molecule type" value="Genomic_DNA"/>
</dbReference>
<organism evidence="2 3">
    <name type="scientific">Rhodosorus marinus</name>
    <dbReference type="NCBI Taxonomy" id="101924"/>
    <lineage>
        <taxon>Eukaryota</taxon>
        <taxon>Rhodophyta</taxon>
        <taxon>Stylonematophyceae</taxon>
        <taxon>Stylonematales</taxon>
        <taxon>Stylonemataceae</taxon>
        <taxon>Rhodosorus</taxon>
    </lineage>
</organism>
<gene>
    <name evidence="2" type="ORF">NDN08_000625</name>
</gene>
<evidence type="ECO:0000313" key="2">
    <source>
        <dbReference type="EMBL" id="KAJ8904096.1"/>
    </source>
</evidence>
<dbReference type="Proteomes" id="UP001157974">
    <property type="component" value="Unassembled WGS sequence"/>
</dbReference>
<evidence type="ECO:0008006" key="4">
    <source>
        <dbReference type="Google" id="ProtNLM"/>
    </source>
</evidence>
<evidence type="ECO:0000313" key="3">
    <source>
        <dbReference type="Proteomes" id="UP001157974"/>
    </source>
</evidence>
<accession>A0AAV8URK9</accession>
<dbReference type="AlphaFoldDB" id="A0AAV8URK9"/>
<feature type="region of interest" description="Disordered" evidence="1">
    <location>
        <begin position="1"/>
        <end position="40"/>
    </location>
</feature>
<keyword evidence="3" id="KW-1185">Reference proteome</keyword>
<comment type="caution">
    <text evidence="2">The sequence shown here is derived from an EMBL/GenBank/DDBJ whole genome shotgun (WGS) entry which is preliminary data.</text>
</comment>
<reference evidence="2 3" key="1">
    <citation type="journal article" date="2023" name="Nat. Commun.">
        <title>Origin of minicircular mitochondrial genomes in red algae.</title>
        <authorList>
            <person name="Lee Y."/>
            <person name="Cho C.H."/>
            <person name="Lee Y.M."/>
            <person name="Park S.I."/>
            <person name="Yang J.H."/>
            <person name="West J.A."/>
            <person name="Bhattacharya D."/>
            <person name="Yoon H.S."/>
        </authorList>
    </citation>
    <scope>NUCLEOTIDE SEQUENCE [LARGE SCALE GENOMIC DNA]</scope>
    <source>
        <strain evidence="2 3">CCMP1338</strain>
        <tissue evidence="2">Whole cell</tissue>
    </source>
</reference>
<evidence type="ECO:0000256" key="1">
    <source>
        <dbReference type="SAM" id="MobiDB-lite"/>
    </source>
</evidence>
<sequence length="84" mass="9577">MDLSADGTGVNSGREKFESMRKDWNTPTVSEKTGKAGGKKARKWKTKELYDVLKDPHYRPFPRKVPLEQLVDVLIDVWESDGIV</sequence>
<name>A0AAV8URK9_9RHOD</name>